<sequence>MVLESAPLTVAEVKAHPEYPHVDWALKPSKKAEATVAQSRGGPFKLAYEIHGRGPYKILWIMGLGGWMRAWQRQTKDFGHLQADKYTCLIFDNRGIGTSDKPLLRYTTSEMAKDVVELLEHVGWTEERSVHVCGISMGGMIAQELALQIPTRISSLNLISTAPRIVRTLPYLENLRNRINLMIPKSLDVQIDNLKHDCYSDAWLSQPDESEHTVSPFPTNGDRICAGEVDKRTTPGALTRTGFLCQLAAAGFHHKSAEQLKQLGDAVGRERILVVHGKQDRMIGFVHGEMLLRELGGEESGVTKSFHEGLGHVMPIEMRKEFRKLIEGRLGECAAL</sequence>
<keyword evidence="3" id="KW-1185">Reference proteome</keyword>
<dbReference type="AlphaFoldDB" id="A0A1V8SW20"/>
<dbReference type="InterPro" id="IPR050471">
    <property type="entry name" value="AB_hydrolase"/>
</dbReference>
<dbReference type="Proteomes" id="UP000192596">
    <property type="component" value="Unassembled WGS sequence"/>
</dbReference>
<feature type="domain" description="AB hydrolase-1" evidence="1">
    <location>
        <begin position="61"/>
        <end position="171"/>
    </location>
</feature>
<organism evidence="2 3">
    <name type="scientific">Cryoendolithus antarcticus</name>
    <dbReference type="NCBI Taxonomy" id="1507870"/>
    <lineage>
        <taxon>Eukaryota</taxon>
        <taxon>Fungi</taxon>
        <taxon>Dikarya</taxon>
        <taxon>Ascomycota</taxon>
        <taxon>Pezizomycotina</taxon>
        <taxon>Dothideomycetes</taxon>
        <taxon>Dothideomycetidae</taxon>
        <taxon>Cladosporiales</taxon>
        <taxon>Cladosporiaceae</taxon>
        <taxon>Cryoendolithus</taxon>
    </lineage>
</organism>
<evidence type="ECO:0000313" key="2">
    <source>
        <dbReference type="EMBL" id="OQO03188.1"/>
    </source>
</evidence>
<evidence type="ECO:0000259" key="1">
    <source>
        <dbReference type="Pfam" id="PF00561"/>
    </source>
</evidence>
<evidence type="ECO:0000313" key="3">
    <source>
        <dbReference type="Proteomes" id="UP000192596"/>
    </source>
</evidence>
<dbReference type="InParanoid" id="A0A1V8SW20"/>
<dbReference type="InterPro" id="IPR029058">
    <property type="entry name" value="AB_hydrolase_fold"/>
</dbReference>
<dbReference type="SUPFAM" id="SSF53474">
    <property type="entry name" value="alpha/beta-Hydrolases"/>
    <property type="match status" value="1"/>
</dbReference>
<gene>
    <name evidence="2" type="ORF">B0A48_11443</name>
</gene>
<dbReference type="STRING" id="1507870.A0A1V8SW20"/>
<protein>
    <recommendedName>
        <fullName evidence="1">AB hydrolase-1 domain-containing protein</fullName>
    </recommendedName>
</protein>
<dbReference type="OrthoDB" id="19657at2759"/>
<accession>A0A1V8SW20</accession>
<name>A0A1V8SW20_9PEZI</name>
<dbReference type="PANTHER" id="PTHR43433">
    <property type="entry name" value="HYDROLASE, ALPHA/BETA FOLD FAMILY PROTEIN"/>
    <property type="match status" value="1"/>
</dbReference>
<dbReference type="Gene3D" id="3.40.50.1820">
    <property type="entry name" value="alpha/beta hydrolase"/>
    <property type="match status" value="1"/>
</dbReference>
<dbReference type="PANTHER" id="PTHR43433:SF5">
    <property type="entry name" value="AB HYDROLASE-1 DOMAIN-CONTAINING PROTEIN"/>
    <property type="match status" value="1"/>
</dbReference>
<proteinExistence type="predicted"/>
<reference evidence="3" key="1">
    <citation type="submission" date="2017-03" db="EMBL/GenBank/DDBJ databases">
        <title>Genomes of endolithic fungi from Antarctica.</title>
        <authorList>
            <person name="Coleine C."/>
            <person name="Masonjones S."/>
            <person name="Stajich J.E."/>
        </authorList>
    </citation>
    <scope>NUCLEOTIDE SEQUENCE [LARGE SCALE GENOMIC DNA]</scope>
    <source>
        <strain evidence="3">CCFEE 5527</strain>
    </source>
</reference>
<comment type="caution">
    <text evidence="2">The sequence shown here is derived from an EMBL/GenBank/DDBJ whole genome shotgun (WGS) entry which is preliminary data.</text>
</comment>
<dbReference type="Pfam" id="PF00561">
    <property type="entry name" value="Abhydrolase_1"/>
    <property type="match status" value="1"/>
</dbReference>
<dbReference type="EMBL" id="NAJO01000025">
    <property type="protein sequence ID" value="OQO03188.1"/>
    <property type="molecule type" value="Genomic_DNA"/>
</dbReference>
<dbReference type="InterPro" id="IPR000073">
    <property type="entry name" value="AB_hydrolase_1"/>
</dbReference>